<dbReference type="RefSeq" id="WP_073581835.1">
    <property type="nucleotide sequence ID" value="NZ_AP024897.1"/>
</dbReference>
<dbReference type="OrthoDB" id="5869848at2"/>
<keyword evidence="1" id="KW-0472">Membrane</keyword>
<dbReference type="EMBL" id="FRFG01000021">
    <property type="protein sequence ID" value="SHO56148.1"/>
    <property type="molecule type" value="Genomic_DNA"/>
</dbReference>
<reference evidence="3" key="1">
    <citation type="submission" date="2016-12" db="EMBL/GenBank/DDBJ databases">
        <authorList>
            <person name="Rodrigo-Torres L."/>
            <person name="Arahal R.D."/>
            <person name="Lucena T."/>
        </authorList>
    </citation>
    <scope>NUCLEOTIDE SEQUENCE [LARGE SCALE GENOMIC DNA]</scope>
</reference>
<evidence type="ECO:0000313" key="2">
    <source>
        <dbReference type="EMBL" id="SHO56148.1"/>
    </source>
</evidence>
<keyword evidence="1" id="KW-0812">Transmembrane</keyword>
<dbReference type="Proteomes" id="UP000184600">
    <property type="component" value="Unassembled WGS sequence"/>
</dbReference>
<feature type="transmembrane region" description="Helical" evidence="1">
    <location>
        <begin position="6"/>
        <end position="26"/>
    </location>
</feature>
<organism evidence="2 3">
    <name type="scientific">Vibrio quintilis</name>
    <dbReference type="NCBI Taxonomy" id="1117707"/>
    <lineage>
        <taxon>Bacteria</taxon>
        <taxon>Pseudomonadati</taxon>
        <taxon>Pseudomonadota</taxon>
        <taxon>Gammaproteobacteria</taxon>
        <taxon>Vibrionales</taxon>
        <taxon>Vibrionaceae</taxon>
        <taxon>Vibrio</taxon>
    </lineage>
</organism>
<keyword evidence="3" id="KW-1185">Reference proteome</keyword>
<accession>A0A1M7YU98</accession>
<dbReference type="STRING" id="1117707.VQ7734_01915"/>
<sequence length="139" mass="16363">MKTNLGNIIRIFIVFILIGFVVAFFYPKRMYIHYENPDKPIHVWLYQYDDTSDVKDVSHGVTMMLIKRPWLSTFFSPDVLGSVSWSYKNQSSVIDSLDMIAEEGQPDLQKACRLDLYLDDNAKLLRYEETGFLFLNFCW</sequence>
<dbReference type="AlphaFoldDB" id="A0A1M7YU98"/>
<name>A0A1M7YU98_9VIBR</name>
<evidence type="ECO:0000313" key="3">
    <source>
        <dbReference type="Proteomes" id="UP000184600"/>
    </source>
</evidence>
<protein>
    <submittedName>
        <fullName evidence="2">Uncharacterized protein</fullName>
    </submittedName>
</protein>
<keyword evidence="1" id="KW-1133">Transmembrane helix</keyword>
<evidence type="ECO:0000256" key="1">
    <source>
        <dbReference type="SAM" id="Phobius"/>
    </source>
</evidence>
<proteinExistence type="predicted"/>
<gene>
    <name evidence="2" type="ORF">VQ7734_01915</name>
</gene>